<comment type="caution">
    <text evidence="1">The sequence shown here is derived from an EMBL/GenBank/DDBJ whole genome shotgun (WGS) entry which is preliminary data.</text>
</comment>
<reference evidence="1" key="1">
    <citation type="submission" date="2021-06" db="EMBL/GenBank/DDBJ databases">
        <authorList>
            <person name="Kallberg Y."/>
            <person name="Tangrot J."/>
            <person name="Rosling A."/>
        </authorList>
    </citation>
    <scope>NUCLEOTIDE SEQUENCE</scope>
    <source>
        <strain evidence="1">28 12/20/2015</strain>
    </source>
</reference>
<evidence type="ECO:0000313" key="1">
    <source>
        <dbReference type="EMBL" id="CAG8756929.1"/>
    </source>
</evidence>
<organism evidence="1 2">
    <name type="scientific">Cetraspora pellucida</name>
    <dbReference type="NCBI Taxonomy" id="1433469"/>
    <lineage>
        <taxon>Eukaryota</taxon>
        <taxon>Fungi</taxon>
        <taxon>Fungi incertae sedis</taxon>
        <taxon>Mucoromycota</taxon>
        <taxon>Glomeromycotina</taxon>
        <taxon>Glomeromycetes</taxon>
        <taxon>Diversisporales</taxon>
        <taxon>Gigasporaceae</taxon>
        <taxon>Cetraspora</taxon>
    </lineage>
</organism>
<gene>
    <name evidence="1" type="ORF">SPELUC_LOCUS14864</name>
</gene>
<feature type="non-terminal residue" evidence="1">
    <location>
        <position position="121"/>
    </location>
</feature>
<protein>
    <submittedName>
        <fullName evidence="1">1231_t:CDS:1</fullName>
    </submittedName>
</protein>
<name>A0ACA9QKM5_9GLOM</name>
<evidence type="ECO:0000313" key="2">
    <source>
        <dbReference type="Proteomes" id="UP000789366"/>
    </source>
</evidence>
<keyword evidence="2" id="KW-1185">Reference proteome</keyword>
<feature type="non-terminal residue" evidence="1">
    <location>
        <position position="1"/>
    </location>
</feature>
<accession>A0ACA9QKM5</accession>
<sequence>EYEEFSAMGGNPDRAILREGGRSTDCGERYPELLGVKGATGEVNGTPCGAVKCVDIRKNTNKAKAVNYSDPDVEARKRGEQIGLDKSGRAQKKRPKVSPLIAKSKEVVIDPVETMKYQEIE</sequence>
<dbReference type="Proteomes" id="UP000789366">
    <property type="component" value="Unassembled WGS sequence"/>
</dbReference>
<dbReference type="EMBL" id="CAJVPW010046055">
    <property type="protein sequence ID" value="CAG8756929.1"/>
    <property type="molecule type" value="Genomic_DNA"/>
</dbReference>
<proteinExistence type="predicted"/>